<dbReference type="AlphaFoldDB" id="A0A0M3JE13"/>
<proteinExistence type="predicted"/>
<accession>A0A0M3JE13</accession>
<evidence type="ECO:0000313" key="3">
    <source>
        <dbReference type="WBParaSite" id="ASIM_0000585401-mRNA-1"/>
    </source>
</evidence>
<dbReference type="Proteomes" id="UP000267096">
    <property type="component" value="Unassembled WGS sequence"/>
</dbReference>
<dbReference type="EMBL" id="UYRR01011288">
    <property type="protein sequence ID" value="VDK25852.1"/>
    <property type="molecule type" value="Genomic_DNA"/>
</dbReference>
<evidence type="ECO:0000313" key="2">
    <source>
        <dbReference type="Proteomes" id="UP000267096"/>
    </source>
</evidence>
<name>A0A0M3JE13_ANISI</name>
<dbReference type="WBParaSite" id="ASIM_0000585401-mRNA-1">
    <property type="protein sequence ID" value="ASIM_0000585401-mRNA-1"/>
    <property type="gene ID" value="ASIM_0000585401"/>
</dbReference>
<protein>
    <submittedName>
        <fullName evidence="1 3">Uncharacterized protein</fullName>
    </submittedName>
</protein>
<reference evidence="3" key="1">
    <citation type="submission" date="2017-02" db="UniProtKB">
        <authorList>
            <consortium name="WormBaseParasite"/>
        </authorList>
    </citation>
    <scope>IDENTIFICATION</scope>
</reference>
<dbReference type="OrthoDB" id="10257471at2759"/>
<reference evidence="1 2" key="2">
    <citation type="submission" date="2018-11" db="EMBL/GenBank/DDBJ databases">
        <authorList>
            <consortium name="Pathogen Informatics"/>
        </authorList>
    </citation>
    <scope>NUCLEOTIDE SEQUENCE [LARGE SCALE GENOMIC DNA]</scope>
</reference>
<organism evidence="3">
    <name type="scientific">Anisakis simplex</name>
    <name type="common">Herring worm</name>
    <dbReference type="NCBI Taxonomy" id="6269"/>
    <lineage>
        <taxon>Eukaryota</taxon>
        <taxon>Metazoa</taxon>
        <taxon>Ecdysozoa</taxon>
        <taxon>Nematoda</taxon>
        <taxon>Chromadorea</taxon>
        <taxon>Rhabditida</taxon>
        <taxon>Spirurina</taxon>
        <taxon>Ascaridomorpha</taxon>
        <taxon>Ascaridoidea</taxon>
        <taxon>Anisakidae</taxon>
        <taxon>Anisakis</taxon>
        <taxon>Anisakis simplex complex</taxon>
    </lineage>
</organism>
<gene>
    <name evidence="1" type="ORF">ASIM_LOCUS5646</name>
</gene>
<sequence length="100" mass="11268">MTFHNVLKKTPATIQQFSLNDIDLTKVQTWTLALIAKFDALQQIALNSCRFPLNKESFICRLLAPSFHSLNAIAITDTDQISDKFVAIISKRCPMLSDIN</sequence>
<evidence type="ECO:0000313" key="1">
    <source>
        <dbReference type="EMBL" id="VDK25852.1"/>
    </source>
</evidence>
<keyword evidence="2" id="KW-1185">Reference proteome</keyword>